<dbReference type="AlphaFoldDB" id="A0A3P6QJI3"/>
<reference evidence="2 3" key="1">
    <citation type="submission" date="2018-11" db="EMBL/GenBank/DDBJ databases">
        <authorList>
            <consortium name="Pathogen Informatics"/>
        </authorList>
    </citation>
    <scope>NUCLEOTIDE SEQUENCE [LARGE SCALE GENOMIC DNA]</scope>
</reference>
<keyword evidence="3" id="KW-1185">Reference proteome</keyword>
<dbReference type="Proteomes" id="UP000271889">
    <property type="component" value="Unassembled WGS sequence"/>
</dbReference>
<evidence type="ECO:0000256" key="1">
    <source>
        <dbReference type="SAM" id="Phobius"/>
    </source>
</evidence>
<evidence type="ECO:0000313" key="2">
    <source>
        <dbReference type="EMBL" id="VDK51386.1"/>
    </source>
</evidence>
<keyword evidence="1" id="KW-0472">Membrane</keyword>
<sequence>MLSSADIEAVRIWAGCAVPGILDKVALICGMIVIVLAWVHGAMQFIMYWPTFARRVEGAGAVKGWKEAVEVVEERGEESGGELPVIS</sequence>
<organism evidence="2 3">
    <name type="scientific">Cylicostephanus goldi</name>
    <name type="common">Nematode worm</name>
    <dbReference type="NCBI Taxonomy" id="71465"/>
    <lineage>
        <taxon>Eukaryota</taxon>
        <taxon>Metazoa</taxon>
        <taxon>Ecdysozoa</taxon>
        <taxon>Nematoda</taxon>
        <taxon>Chromadorea</taxon>
        <taxon>Rhabditida</taxon>
        <taxon>Rhabditina</taxon>
        <taxon>Rhabditomorpha</taxon>
        <taxon>Strongyloidea</taxon>
        <taxon>Strongylidae</taxon>
        <taxon>Cylicostephanus</taxon>
    </lineage>
</organism>
<evidence type="ECO:0000313" key="3">
    <source>
        <dbReference type="Proteomes" id="UP000271889"/>
    </source>
</evidence>
<feature type="transmembrane region" description="Helical" evidence="1">
    <location>
        <begin position="12"/>
        <end position="39"/>
    </location>
</feature>
<name>A0A3P6QJI3_CYLGO</name>
<dbReference type="EMBL" id="UYRV01004326">
    <property type="protein sequence ID" value="VDK51386.1"/>
    <property type="molecule type" value="Genomic_DNA"/>
</dbReference>
<keyword evidence="1" id="KW-0812">Transmembrane</keyword>
<gene>
    <name evidence="2" type="ORF">CGOC_LOCUS2040</name>
</gene>
<protein>
    <submittedName>
        <fullName evidence="2">Uncharacterized protein</fullName>
    </submittedName>
</protein>
<proteinExistence type="predicted"/>
<keyword evidence="1" id="KW-1133">Transmembrane helix</keyword>
<accession>A0A3P6QJI3</accession>